<dbReference type="FunFam" id="3.10.20.340:FF:000003">
    <property type="entry name" value="Arginine biosynthesis bifunctional protein ArgJ"/>
    <property type="match status" value="1"/>
</dbReference>
<dbReference type="SUPFAM" id="SSF56266">
    <property type="entry name" value="DmpA/ArgJ-like"/>
    <property type="match status" value="1"/>
</dbReference>
<evidence type="ECO:0000256" key="5">
    <source>
        <dbReference type="ARBA" id="ARBA00022571"/>
    </source>
</evidence>
<dbReference type="HAMAP" id="MF_01106">
    <property type="entry name" value="ArgJ"/>
    <property type="match status" value="1"/>
</dbReference>
<comment type="similarity">
    <text evidence="2 10">Belongs to the ArgJ family.</text>
</comment>
<evidence type="ECO:0000313" key="12">
    <source>
        <dbReference type="Proteomes" id="UP000029273"/>
    </source>
</evidence>
<dbReference type="GO" id="GO:0004042">
    <property type="term" value="F:L-glutamate N-acetyltransferase activity"/>
    <property type="evidence" value="ECO:0007669"/>
    <property type="project" value="UniProtKB-UniRule"/>
</dbReference>
<evidence type="ECO:0000256" key="9">
    <source>
        <dbReference type="ARBA" id="ARBA00023315"/>
    </source>
</evidence>
<dbReference type="GO" id="GO:0006592">
    <property type="term" value="P:ornithine biosynthetic process"/>
    <property type="evidence" value="ECO:0007669"/>
    <property type="project" value="TreeGrafter"/>
</dbReference>
<evidence type="ECO:0000313" key="11">
    <source>
        <dbReference type="EMBL" id="OBS09062.1"/>
    </source>
</evidence>
<evidence type="ECO:0000256" key="2">
    <source>
        <dbReference type="ARBA" id="ARBA00006774"/>
    </source>
</evidence>
<dbReference type="RefSeq" id="WP_038088924.1">
    <property type="nucleotide sequence ID" value="NZ_JQSG02000003.1"/>
</dbReference>
<feature type="site" description="Cleavage; by autolysis" evidence="10">
    <location>
        <begin position="189"/>
        <end position="190"/>
    </location>
</feature>
<comment type="pathway">
    <text evidence="10">Amino-acid biosynthesis; L-arginine biosynthesis; L-ornithine and N-acetyl-L-glutamate from L-glutamate and N(2)-acetyl-L-ornithine (cyclic): step 1/1.</text>
</comment>
<evidence type="ECO:0000256" key="8">
    <source>
        <dbReference type="ARBA" id="ARBA00022813"/>
    </source>
</evidence>
<feature type="binding site" evidence="10">
    <location>
        <position position="276"/>
    </location>
    <ligand>
        <name>substrate</name>
    </ligand>
</feature>
<dbReference type="InterPro" id="IPR016117">
    <property type="entry name" value="ArgJ-like_dom_sf"/>
</dbReference>
<keyword evidence="10" id="KW-0511">Multifunctional enzyme</keyword>
<keyword evidence="4 10" id="KW-0963">Cytoplasm</keyword>
<dbReference type="GO" id="GO:0005737">
    <property type="term" value="C:cytoplasm"/>
    <property type="evidence" value="ECO:0007669"/>
    <property type="project" value="UniProtKB-SubCell"/>
</dbReference>
<dbReference type="EC" id="2.3.1.35" evidence="10"/>
<comment type="subcellular location">
    <subcellularLocation>
        <location evidence="1 10">Cytoplasm</location>
    </subcellularLocation>
</comment>
<evidence type="ECO:0000256" key="3">
    <source>
        <dbReference type="ARBA" id="ARBA00011475"/>
    </source>
</evidence>
<protein>
    <recommendedName>
        <fullName evidence="10">Arginine biosynthesis bifunctional protein ArgJ</fullName>
    </recommendedName>
    <domain>
        <recommendedName>
            <fullName evidence="10">Glutamate N-acetyltransferase</fullName>
            <ecNumber evidence="10">2.3.1.35</ecNumber>
        </recommendedName>
        <alternativeName>
            <fullName evidence="10">Ornithine acetyltransferase</fullName>
            <shortName evidence="10">OATase</shortName>
        </alternativeName>
        <alternativeName>
            <fullName evidence="10">Ornithine transacetylase</fullName>
        </alternativeName>
    </domain>
    <domain>
        <recommendedName>
            <fullName evidence="10">Amino-acid acetyltransferase</fullName>
            <ecNumber evidence="10">2.3.1.1</ecNumber>
        </recommendedName>
        <alternativeName>
            <fullName evidence="10">N-acetylglutamate synthase</fullName>
            <shortName evidence="10">AGSase</shortName>
        </alternativeName>
    </domain>
    <component>
        <recommendedName>
            <fullName evidence="10">Arginine biosynthesis bifunctional protein ArgJ alpha chain</fullName>
        </recommendedName>
    </component>
    <component>
        <recommendedName>
            <fullName evidence="10">Arginine biosynthesis bifunctional protein ArgJ beta chain</fullName>
        </recommendedName>
    </component>
</protein>
<keyword evidence="12" id="KW-1185">Reference proteome</keyword>
<dbReference type="Proteomes" id="UP000029273">
    <property type="component" value="Unassembled WGS sequence"/>
</dbReference>
<dbReference type="NCBIfam" id="TIGR00120">
    <property type="entry name" value="ArgJ"/>
    <property type="match status" value="1"/>
</dbReference>
<dbReference type="EMBL" id="JQSG02000003">
    <property type="protein sequence ID" value="OBS09062.1"/>
    <property type="molecule type" value="Genomic_DNA"/>
</dbReference>
<feature type="binding site" evidence="10">
    <location>
        <position position="179"/>
    </location>
    <ligand>
        <name>substrate</name>
    </ligand>
</feature>
<dbReference type="GO" id="GO:0004358">
    <property type="term" value="F:L-glutamate N-acetyltransferase activity, acting on acetyl-L-ornithine as donor"/>
    <property type="evidence" value="ECO:0007669"/>
    <property type="project" value="UniProtKB-UniRule"/>
</dbReference>
<feature type="site" description="Involved in the stabilization of negative charge on the oxyanion by the formation of the oxyanion hole" evidence="10">
    <location>
        <position position="116"/>
    </location>
</feature>
<dbReference type="Gene3D" id="3.60.70.12">
    <property type="entry name" value="L-amino peptidase D-ALA esterase/amidase"/>
    <property type="match status" value="1"/>
</dbReference>
<dbReference type="NCBIfam" id="NF003802">
    <property type="entry name" value="PRK05388.1"/>
    <property type="match status" value="1"/>
</dbReference>
<evidence type="ECO:0000256" key="4">
    <source>
        <dbReference type="ARBA" id="ARBA00022490"/>
    </source>
</evidence>
<dbReference type="PANTHER" id="PTHR23100:SF0">
    <property type="entry name" value="ARGININE BIOSYNTHESIS BIFUNCTIONAL PROTEIN ARGJ, MITOCHONDRIAL"/>
    <property type="match status" value="1"/>
</dbReference>
<keyword evidence="6 10" id="KW-0028">Amino-acid biosynthesis</keyword>
<accession>A0A1A6C3C1</accession>
<name>A0A1A6C3C1_9GAMM</name>
<feature type="binding site" evidence="10">
    <location>
        <position position="400"/>
    </location>
    <ligand>
        <name>substrate</name>
    </ligand>
</feature>
<feature type="chain" id="PRO_5023553492" description="Arginine biosynthesis bifunctional protein ArgJ beta chain" evidence="10">
    <location>
        <begin position="190"/>
        <end position="405"/>
    </location>
</feature>
<feature type="chain" id="PRO_5023553491" description="Arginine biosynthesis bifunctional protein ArgJ alpha chain" evidence="10">
    <location>
        <begin position="1"/>
        <end position="189"/>
    </location>
</feature>
<dbReference type="InterPro" id="IPR042195">
    <property type="entry name" value="ArgJ_beta_C"/>
</dbReference>
<dbReference type="PANTHER" id="PTHR23100">
    <property type="entry name" value="ARGININE BIOSYNTHESIS BIFUNCTIONAL PROTEIN ARGJ"/>
    <property type="match status" value="1"/>
</dbReference>
<evidence type="ECO:0000256" key="6">
    <source>
        <dbReference type="ARBA" id="ARBA00022605"/>
    </source>
</evidence>
<feature type="site" description="Involved in the stabilization of negative charge on the oxyanion by the formation of the oxyanion hole" evidence="10">
    <location>
        <position position="117"/>
    </location>
</feature>
<gene>
    <name evidence="10" type="primary">argJ</name>
    <name evidence="11" type="ORF">Thpro_021390</name>
</gene>
<evidence type="ECO:0000256" key="7">
    <source>
        <dbReference type="ARBA" id="ARBA00022679"/>
    </source>
</evidence>
<dbReference type="AlphaFoldDB" id="A0A1A6C3C1"/>
<keyword evidence="5 10" id="KW-0055">Arginine biosynthesis</keyword>
<comment type="function">
    <text evidence="10">Catalyzes two activities which are involved in the cyclic version of arginine biosynthesis: the synthesis of N-acetylglutamate from glutamate and acetyl-CoA as the acetyl donor, and of ornithine by transacetylation between N(2)-acetylornithine and glutamate.</text>
</comment>
<comment type="catalytic activity">
    <reaction evidence="10">
        <text>L-glutamate + acetyl-CoA = N-acetyl-L-glutamate + CoA + H(+)</text>
        <dbReference type="Rhea" id="RHEA:24292"/>
        <dbReference type="ChEBI" id="CHEBI:15378"/>
        <dbReference type="ChEBI" id="CHEBI:29985"/>
        <dbReference type="ChEBI" id="CHEBI:44337"/>
        <dbReference type="ChEBI" id="CHEBI:57287"/>
        <dbReference type="ChEBI" id="CHEBI:57288"/>
        <dbReference type="EC" id="2.3.1.1"/>
    </reaction>
</comment>
<dbReference type="Gene3D" id="3.10.20.340">
    <property type="entry name" value="ArgJ beta chain, C-terminal domain"/>
    <property type="match status" value="1"/>
</dbReference>
<dbReference type="EC" id="2.3.1.1" evidence="10"/>
<keyword evidence="8 10" id="KW-0068">Autocatalytic cleavage</keyword>
<keyword evidence="7 10" id="KW-0808">Transferase</keyword>
<dbReference type="CDD" id="cd02152">
    <property type="entry name" value="OAT"/>
    <property type="match status" value="1"/>
</dbReference>
<organism evidence="11 12">
    <name type="scientific">Acidihalobacter prosperus</name>
    <dbReference type="NCBI Taxonomy" id="160660"/>
    <lineage>
        <taxon>Bacteria</taxon>
        <taxon>Pseudomonadati</taxon>
        <taxon>Pseudomonadota</taxon>
        <taxon>Gammaproteobacteria</taxon>
        <taxon>Chromatiales</taxon>
        <taxon>Ectothiorhodospiraceae</taxon>
        <taxon>Acidihalobacter</taxon>
    </lineage>
</organism>
<comment type="pathway">
    <text evidence="10">Amino-acid biosynthesis; L-arginine biosynthesis; N(2)-acetyl-L-ornithine from L-glutamate: step 1/4.</text>
</comment>
<dbReference type="OrthoDB" id="9804242at2"/>
<comment type="caution">
    <text evidence="11">The sequence shown here is derived from an EMBL/GenBank/DDBJ whole genome shotgun (WGS) entry which is preliminary data.</text>
</comment>
<dbReference type="FunFam" id="3.60.70.12:FF:000001">
    <property type="entry name" value="Arginine biosynthesis bifunctional protein ArgJ, chloroplastic"/>
    <property type="match status" value="1"/>
</dbReference>
<dbReference type="Pfam" id="PF01960">
    <property type="entry name" value="ArgJ"/>
    <property type="match status" value="1"/>
</dbReference>
<feature type="binding site" evidence="10">
    <location>
        <position position="153"/>
    </location>
    <ligand>
        <name>substrate</name>
    </ligand>
</feature>
<reference evidence="11 12" key="1">
    <citation type="journal article" date="2014" name="Genome Announc.">
        <title>Draft Genome Sequence of the Iron-Oxidizing, Acidophilic, and Halotolerant 'Thiobacillus prosperus' Type Strain DSM 5130.</title>
        <authorList>
            <person name="Ossandon F.J."/>
            <person name="Cardenas J.P."/>
            <person name="Corbett M."/>
            <person name="Quatrini R."/>
            <person name="Holmes D.S."/>
            <person name="Watkin E."/>
        </authorList>
    </citation>
    <scope>NUCLEOTIDE SEQUENCE [LARGE SCALE GENOMIC DNA]</scope>
    <source>
        <strain evidence="11 12">DSM 5130</strain>
    </source>
</reference>
<feature type="binding site" evidence="10">
    <location>
        <position position="405"/>
    </location>
    <ligand>
        <name>substrate</name>
    </ligand>
</feature>
<comment type="subunit">
    <text evidence="3 10">Heterotetramer of two alpha and two beta chains.</text>
</comment>
<feature type="active site" description="Nucleophile" evidence="10">
    <location>
        <position position="190"/>
    </location>
</feature>
<evidence type="ECO:0000256" key="10">
    <source>
        <dbReference type="HAMAP-Rule" id="MF_01106"/>
    </source>
</evidence>
<feature type="binding site" evidence="10">
    <location>
        <position position="190"/>
    </location>
    <ligand>
        <name>substrate</name>
    </ligand>
</feature>
<dbReference type="STRING" id="160660.BJI67_13315"/>
<proteinExistence type="inferred from homology"/>
<sequence>MAVGLQLPAPLLPIDGLRLGVAAAGIRYRSRNDLLVIEAASGTRGAAVFTKNAFCAAPVQLARRHLGIAAPRFLLVNAGNANAGTGAAGLAAAQETCRLLAERGGCAVDAVLPFSTGVIGEPLPVDRFADGIESALADLRKDAWLDAAHTIMTTDTLPKGGSRQIEIDGHTVTLTGIAKGAGMIRPDMATLLVFIGTDAGLPEALLGKVLHAAMAESFNSITVDGDTSTNDACTLLATGASGIEIVDADSPGYAAFAAALADLCQQLAQAVIRDGEGATKFVTVDVVGARSKDEARQVGFTVAHSPLVKTALFASDPNWGRILAAVGRSGIPDLDAARVDLDINGVRIATAGGRDPAYTEARGQAALAESDIVIRIDLSRGDASARIWTNDLSHEYVRINADYRS</sequence>
<evidence type="ECO:0000256" key="1">
    <source>
        <dbReference type="ARBA" id="ARBA00004496"/>
    </source>
</evidence>
<dbReference type="UniPathway" id="UPA00068">
    <property type="reaction ID" value="UER00106"/>
</dbReference>
<dbReference type="InterPro" id="IPR002813">
    <property type="entry name" value="Arg_biosynth_ArgJ"/>
</dbReference>
<dbReference type="GO" id="GO:0006526">
    <property type="term" value="P:L-arginine biosynthetic process"/>
    <property type="evidence" value="ECO:0007669"/>
    <property type="project" value="UniProtKB-UniRule"/>
</dbReference>
<comment type="catalytic activity">
    <reaction evidence="10">
        <text>N(2)-acetyl-L-ornithine + L-glutamate = N-acetyl-L-glutamate + L-ornithine</text>
        <dbReference type="Rhea" id="RHEA:15349"/>
        <dbReference type="ChEBI" id="CHEBI:29985"/>
        <dbReference type="ChEBI" id="CHEBI:44337"/>
        <dbReference type="ChEBI" id="CHEBI:46911"/>
        <dbReference type="ChEBI" id="CHEBI:57805"/>
        <dbReference type="EC" id="2.3.1.35"/>
    </reaction>
</comment>
<keyword evidence="9 10" id="KW-0012">Acyltransferase</keyword>